<evidence type="ECO:0000259" key="1">
    <source>
        <dbReference type="PROSITE" id="PS50234"/>
    </source>
</evidence>
<sequence>MSTTELKIRIELILDGVDTRQIIEPVTGIAALSHALQSEFLTQLASVAELSASHAYALLLTYAPALNAMSTSEHSYWLETIKQALSEQAFEYAETLINGYGDFVSNLDKTTVQLSEVAELLEKLISSISHDTLTIGHLDISSKQQAYTDGKQLYLPASISSFDNYADNFSLYKVITFQLLGQIQCESLLAIEPLQSGIADHGNDFLQQFSFIETVRINHYLKYTFPGVWRKIVDIHKKLAVENYPESLFEGDEKTTVFDTLAIMEQSDFASFSSDSLPYQGDFSPEKLILNQVENSENQSVFMNLMNNNIDAGEDALTEDKLADRISIKHNANAEALANLPDKHQDIWEQLNETVAQYQQEAEKRREEESNKRVYYYPEWDTSLKQYRQDWCRVEEIAISDNENTTHALDKTDLRFSEYKIKKTLDMIINTQRFIRYQSDGDEIDIDAWVEAKSNKTKHADDFQNVYVRNNKNSRSVAIMFAVDISGSTAGWKNEIIQQSTWLLSRTLSKLDDQFAIYAFSGSGREQCDIYPVKEFKEKYSPTIKQRIANLSAKQYTRMGAAIRHLSKILNQAEAKTKILFVLTDGRPDDIDSYRGHYGVEDTRRAFNEAKALYLNPFVLTFDQACIDYLPHMLGKNRYRLISDIAMLPVQISTIYKQLTT</sequence>
<organism evidence="2 3">
    <name type="scientific">Methylophaga thiooxydans</name>
    <dbReference type="NCBI Taxonomy" id="392484"/>
    <lineage>
        <taxon>Bacteria</taxon>
        <taxon>Pseudomonadati</taxon>
        <taxon>Pseudomonadota</taxon>
        <taxon>Gammaproteobacteria</taxon>
        <taxon>Thiotrichales</taxon>
        <taxon>Piscirickettsiaceae</taxon>
        <taxon>Methylophaga</taxon>
    </lineage>
</organism>
<dbReference type="AlphaFoldDB" id="A0A0A0BFT3"/>
<dbReference type="InterPro" id="IPR002035">
    <property type="entry name" value="VWF_A"/>
</dbReference>
<reference evidence="2 3" key="1">
    <citation type="submission" date="2014-09" db="EMBL/GenBank/DDBJ databases">
        <authorList>
            <person name="Grob C."/>
            <person name="Taubert M."/>
            <person name="Howat A.M."/>
            <person name="Burns O.J."/>
            <person name="Dixon J.L."/>
            <person name="Chen Y."/>
            <person name="Murrell J.C."/>
        </authorList>
    </citation>
    <scope>NUCLEOTIDE SEQUENCE [LARGE SCALE GENOMIC DNA]</scope>
    <source>
        <strain evidence="2">L4</strain>
    </source>
</reference>
<dbReference type="RefSeq" id="WP_052094016.1">
    <property type="nucleotide sequence ID" value="NZ_JRQD01000003.1"/>
</dbReference>
<gene>
    <name evidence="2" type="ORF">LP43_1207</name>
</gene>
<name>A0A0A0BFT3_9GAMM</name>
<dbReference type="SMART" id="SM00327">
    <property type="entry name" value="VWA"/>
    <property type="match status" value="1"/>
</dbReference>
<dbReference type="Proteomes" id="UP000029999">
    <property type="component" value="Unassembled WGS sequence"/>
</dbReference>
<dbReference type="CDD" id="cd01454">
    <property type="entry name" value="vWA_norD_type"/>
    <property type="match status" value="1"/>
</dbReference>
<comment type="caution">
    <text evidence="2">The sequence shown here is derived from an EMBL/GenBank/DDBJ whole genome shotgun (WGS) entry which is preliminary data.</text>
</comment>
<dbReference type="InterPro" id="IPR036465">
    <property type="entry name" value="vWFA_dom_sf"/>
</dbReference>
<dbReference type="InterPro" id="IPR051928">
    <property type="entry name" value="NorD/CobT"/>
</dbReference>
<dbReference type="PROSITE" id="PS50234">
    <property type="entry name" value="VWFA"/>
    <property type="match status" value="1"/>
</dbReference>
<dbReference type="SUPFAM" id="SSF53300">
    <property type="entry name" value="vWA-like"/>
    <property type="match status" value="1"/>
</dbReference>
<evidence type="ECO:0000313" key="3">
    <source>
        <dbReference type="Proteomes" id="UP000029999"/>
    </source>
</evidence>
<dbReference type="PANTHER" id="PTHR41248">
    <property type="entry name" value="NORD PROTEIN"/>
    <property type="match status" value="1"/>
</dbReference>
<dbReference type="EMBL" id="JRQD01000003">
    <property type="protein sequence ID" value="KGM06715.1"/>
    <property type="molecule type" value="Genomic_DNA"/>
</dbReference>
<evidence type="ECO:0000313" key="2">
    <source>
        <dbReference type="EMBL" id="KGM06715.1"/>
    </source>
</evidence>
<dbReference type="Pfam" id="PF00092">
    <property type="entry name" value="VWA"/>
    <property type="match status" value="1"/>
</dbReference>
<accession>A0A0A0BFT3</accession>
<feature type="domain" description="VWFA" evidence="1">
    <location>
        <begin position="478"/>
        <end position="659"/>
    </location>
</feature>
<dbReference type="Gene3D" id="3.40.50.410">
    <property type="entry name" value="von Willebrand factor, type A domain"/>
    <property type="match status" value="1"/>
</dbReference>
<dbReference type="PANTHER" id="PTHR41248:SF1">
    <property type="entry name" value="NORD PROTEIN"/>
    <property type="match status" value="1"/>
</dbReference>
<proteinExistence type="predicted"/>
<protein>
    <recommendedName>
        <fullName evidence="1">VWFA domain-containing protein</fullName>
    </recommendedName>
</protein>